<reference evidence="9 10" key="1">
    <citation type="submission" date="2020-06" db="EMBL/GenBank/DDBJ databases">
        <title>Reclassification of Facklamia ignava, Facklamia soureckii and Facklami tabacinasalis as Falseniella iganva gen. nov., comb. nov., Hutsoniella ignava gen. nov., comb. nov., and Ruoffia tabacinasalis gen. nov., comb. nov and description of Ruoffia haltotolerans sp. nov., isolated from hypersaline Inland Sea of Qatar.</title>
        <authorList>
            <person name="Fotedar R."/>
            <person name="Sankaranarayanan K."/>
            <person name="Lawson P."/>
            <person name="Caldwell M."/>
            <person name="Zeyara A."/>
            <person name="Al Malki A."/>
            <person name="Ali M."/>
        </authorList>
    </citation>
    <scope>NUCLEOTIDE SEQUENCE [LARGE SCALE GENOMIC DNA]</scope>
    <source>
        <strain evidence="9 10">INB8</strain>
    </source>
</reference>
<dbReference type="SUPFAM" id="SSF161098">
    <property type="entry name" value="MetI-like"/>
    <property type="match status" value="1"/>
</dbReference>
<evidence type="ECO:0000313" key="10">
    <source>
        <dbReference type="Proteomes" id="UP000571018"/>
    </source>
</evidence>
<feature type="transmembrane region" description="Helical" evidence="7">
    <location>
        <begin position="174"/>
        <end position="192"/>
    </location>
</feature>
<evidence type="ECO:0000256" key="5">
    <source>
        <dbReference type="ARBA" id="ARBA00022989"/>
    </source>
</evidence>
<gene>
    <name evidence="9" type="ORF">HW423_03825</name>
</gene>
<evidence type="ECO:0000256" key="4">
    <source>
        <dbReference type="ARBA" id="ARBA00022692"/>
    </source>
</evidence>
<dbReference type="GO" id="GO:0055085">
    <property type="term" value="P:transmembrane transport"/>
    <property type="evidence" value="ECO:0007669"/>
    <property type="project" value="InterPro"/>
</dbReference>
<dbReference type="Gene3D" id="1.10.3720.10">
    <property type="entry name" value="MetI-like"/>
    <property type="match status" value="1"/>
</dbReference>
<evidence type="ECO:0000256" key="2">
    <source>
        <dbReference type="ARBA" id="ARBA00022448"/>
    </source>
</evidence>
<dbReference type="SUPFAM" id="SSF160964">
    <property type="entry name" value="MalF N-terminal region-like"/>
    <property type="match status" value="1"/>
</dbReference>
<evidence type="ECO:0000256" key="7">
    <source>
        <dbReference type="RuleBase" id="RU363032"/>
    </source>
</evidence>
<keyword evidence="4 7" id="KW-0812">Transmembrane</keyword>
<dbReference type="GO" id="GO:0005886">
    <property type="term" value="C:plasma membrane"/>
    <property type="evidence" value="ECO:0007669"/>
    <property type="project" value="UniProtKB-SubCell"/>
</dbReference>
<comment type="caution">
    <text evidence="9">The sequence shown here is derived from an EMBL/GenBank/DDBJ whole genome shotgun (WGS) entry which is preliminary data.</text>
</comment>
<dbReference type="CDD" id="cd06261">
    <property type="entry name" value="TM_PBP2"/>
    <property type="match status" value="1"/>
</dbReference>
<keyword evidence="10" id="KW-1185">Reference proteome</keyword>
<dbReference type="EMBL" id="JACAOA010000007">
    <property type="protein sequence ID" value="MBA5728911.1"/>
    <property type="molecule type" value="Genomic_DNA"/>
</dbReference>
<dbReference type="InterPro" id="IPR051393">
    <property type="entry name" value="ABC_transporter_permease"/>
</dbReference>
<dbReference type="Pfam" id="PF00528">
    <property type="entry name" value="BPD_transp_1"/>
    <property type="match status" value="1"/>
</dbReference>
<keyword evidence="6 7" id="KW-0472">Membrane</keyword>
<comment type="subcellular location">
    <subcellularLocation>
        <location evidence="1 7">Cell membrane</location>
        <topology evidence="1 7">Multi-pass membrane protein</topology>
    </subcellularLocation>
</comment>
<dbReference type="PANTHER" id="PTHR30193">
    <property type="entry name" value="ABC TRANSPORTER PERMEASE PROTEIN"/>
    <property type="match status" value="1"/>
</dbReference>
<feature type="transmembrane region" description="Helical" evidence="7">
    <location>
        <begin position="278"/>
        <end position="300"/>
    </location>
</feature>
<evidence type="ECO:0000259" key="8">
    <source>
        <dbReference type="PROSITE" id="PS50928"/>
    </source>
</evidence>
<evidence type="ECO:0000256" key="1">
    <source>
        <dbReference type="ARBA" id="ARBA00004651"/>
    </source>
</evidence>
<sequence length="313" mass="35582">MSNTNPTTKRKWTKKHTSIKRKEAIQGYIFILPWLIGLIVFTLGPLLFSFIGSFTNYDITSQMDFVGLENYKRLFSRDPLFWKALGNTIYYVAISVPATLVAAVIIALLMNQKIPGIRFFRTIYYLPSVLSGVGVYFLWMQLLSPQSGLINVVLSWFGIEGPVWLFDPNWTKPALIFMNLWKVGGSMLLYLASLQGIPTQLYEAAEIDGAGHIRKFLNITLPMITPIIFFDLVTSIIGSFQVFQEAYVMSQNGSGGPANSMLFFNLHMWNKAFVNFEMGYAMAMSWILFLIVFVITLINLKLAPRWVYREGGN</sequence>
<evidence type="ECO:0000256" key="3">
    <source>
        <dbReference type="ARBA" id="ARBA00022475"/>
    </source>
</evidence>
<keyword evidence="2 7" id="KW-0813">Transport</keyword>
<dbReference type="RefSeq" id="WP_218930628.1">
    <property type="nucleotide sequence ID" value="NZ_JACAOA010000007.1"/>
</dbReference>
<dbReference type="PROSITE" id="PS50928">
    <property type="entry name" value="ABC_TM1"/>
    <property type="match status" value="1"/>
</dbReference>
<keyword evidence="5 7" id="KW-1133">Transmembrane helix</keyword>
<organism evidence="9 10">
    <name type="scientific">Ruoffia halotolerans</name>
    <dbReference type="NCBI Taxonomy" id="2748684"/>
    <lineage>
        <taxon>Bacteria</taxon>
        <taxon>Bacillati</taxon>
        <taxon>Bacillota</taxon>
        <taxon>Bacilli</taxon>
        <taxon>Lactobacillales</taxon>
        <taxon>Aerococcaceae</taxon>
        <taxon>Ruoffia</taxon>
    </lineage>
</organism>
<dbReference type="PANTHER" id="PTHR30193:SF1">
    <property type="entry name" value="ABC TRANSPORTER PERMEASE PROTEIN YESP-RELATED"/>
    <property type="match status" value="1"/>
</dbReference>
<feature type="domain" description="ABC transmembrane type-1" evidence="8">
    <location>
        <begin position="85"/>
        <end position="299"/>
    </location>
</feature>
<evidence type="ECO:0000313" key="9">
    <source>
        <dbReference type="EMBL" id="MBA5728911.1"/>
    </source>
</evidence>
<keyword evidence="3" id="KW-1003">Cell membrane</keyword>
<proteinExistence type="inferred from homology"/>
<accession>A0A839A4R6</accession>
<evidence type="ECO:0000256" key="6">
    <source>
        <dbReference type="ARBA" id="ARBA00023136"/>
    </source>
</evidence>
<feature type="transmembrane region" description="Helical" evidence="7">
    <location>
        <begin position="122"/>
        <end position="139"/>
    </location>
</feature>
<dbReference type="Proteomes" id="UP000571018">
    <property type="component" value="Unassembled WGS sequence"/>
</dbReference>
<protein>
    <submittedName>
        <fullName evidence="9">Sugar ABC transporter permease</fullName>
    </submittedName>
</protein>
<feature type="transmembrane region" description="Helical" evidence="7">
    <location>
        <begin position="223"/>
        <end position="243"/>
    </location>
</feature>
<feature type="transmembrane region" description="Helical" evidence="7">
    <location>
        <begin position="28"/>
        <end position="51"/>
    </location>
</feature>
<dbReference type="InterPro" id="IPR000515">
    <property type="entry name" value="MetI-like"/>
</dbReference>
<feature type="transmembrane region" description="Helical" evidence="7">
    <location>
        <begin position="89"/>
        <end position="110"/>
    </location>
</feature>
<name>A0A839A4R6_9LACT</name>
<dbReference type="InterPro" id="IPR035906">
    <property type="entry name" value="MetI-like_sf"/>
</dbReference>
<dbReference type="AlphaFoldDB" id="A0A839A4R6"/>
<comment type="similarity">
    <text evidence="7">Belongs to the binding-protein-dependent transport system permease family.</text>
</comment>